<dbReference type="AlphaFoldDB" id="A0A1H3X1F9"/>
<dbReference type="FunFam" id="3.40.50.720:FF:000033">
    <property type="entry name" value="Adenylyltransferase and sulfurtransferase MOCS3"/>
    <property type="match status" value="1"/>
</dbReference>
<comment type="similarity">
    <text evidence="1">Belongs to the HesA/MoeB/ThiF family.</text>
</comment>
<evidence type="ECO:0000256" key="7">
    <source>
        <dbReference type="ARBA" id="ARBA00063809"/>
    </source>
</evidence>
<evidence type="ECO:0000256" key="6">
    <source>
        <dbReference type="ARBA" id="ARBA00055169"/>
    </source>
</evidence>
<dbReference type="InterPro" id="IPR035985">
    <property type="entry name" value="Ubiquitin-activating_enz"/>
</dbReference>
<proteinExistence type="inferred from homology"/>
<dbReference type="InterPro" id="IPR000594">
    <property type="entry name" value="ThiF_NAD_FAD-bd"/>
</dbReference>
<evidence type="ECO:0000256" key="3">
    <source>
        <dbReference type="ARBA" id="ARBA00022741"/>
    </source>
</evidence>
<dbReference type="GO" id="GO:0005524">
    <property type="term" value="F:ATP binding"/>
    <property type="evidence" value="ECO:0007669"/>
    <property type="project" value="UniProtKB-KW"/>
</dbReference>
<dbReference type="STRING" id="89524.SAMN05444370_102233"/>
<evidence type="ECO:0000256" key="2">
    <source>
        <dbReference type="ARBA" id="ARBA00022679"/>
    </source>
</evidence>
<evidence type="ECO:0000313" key="14">
    <source>
        <dbReference type="EMBL" id="SDZ93239.1"/>
    </source>
</evidence>
<dbReference type="EC" id="2.7.7.80" evidence="8"/>
<dbReference type="SUPFAM" id="SSF69572">
    <property type="entry name" value="Activating enzymes of the ubiquitin-like proteins"/>
    <property type="match status" value="1"/>
</dbReference>
<evidence type="ECO:0000256" key="5">
    <source>
        <dbReference type="ARBA" id="ARBA00052218"/>
    </source>
</evidence>
<evidence type="ECO:0000256" key="1">
    <source>
        <dbReference type="ARBA" id="ARBA00009919"/>
    </source>
</evidence>
<protein>
    <recommendedName>
        <fullName evidence="9">Molybdopterin-synthase adenylyltransferase</fullName>
        <ecNumber evidence="8">2.7.7.80</ecNumber>
    </recommendedName>
    <alternativeName>
        <fullName evidence="12">MoaD protein adenylase</fullName>
    </alternativeName>
    <alternativeName>
        <fullName evidence="10">Molybdopterin-converting factor subunit 1 adenylase</fullName>
    </alternativeName>
    <alternativeName>
        <fullName evidence="11">Sulfur carrier protein MoaD adenylyltransferase</fullName>
    </alternativeName>
</protein>
<comment type="catalytic activity">
    <reaction evidence="5">
        <text>[molybdopterin-synthase sulfur-carrier protein]-C-terminal Gly-Gly + ATP + H(+) = [molybdopterin-synthase sulfur-carrier protein]-C-terminal Gly-Gly-AMP + diphosphate</text>
        <dbReference type="Rhea" id="RHEA:43616"/>
        <dbReference type="Rhea" id="RHEA-COMP:12159"/>
        <dbReference type="Rhea" id="RHEA-COMP:12202"/>
        <dbReference type="ChEBI" id="CHEBI:15378"/>
        <dbReference type="ChEBI" id="CHEBI:30616"/>
        <dbReference type="ChEBI" id="CHEBI:33019"/>
        <dbReference type="ChEBI" id="CHEBI:90618"/>
        <dbReference type="ChEBI" id="CHEBI:90778"/>
        <dbReference type="EC" id="2.7.7.80"/>
    </reaction>
</comment>
<dbReference type="PANTHER" id="PTHR10953">
    <property type="entry name" value="UBIQUITIN-ACTIVATING ENZYME E1"/>
    <property type="match status" value="1"/>
</dbReference>
<dbReference type="GO" id="GO:0004792">
    <property type="term" value="F:thiosulfate-cyanide sulfurtransferase activity"/>
    <property type="evidence" value="ECO:0007669"/>
    <property type="project" value="TreeGrafter"/>
</dbReference>
<dbReference type="InterPro" id="IPR045886">
    <property type="entry name" value="ThiF/MoeB/HesA"/>
</dbReference>
<dbReference type="Proteomes" id="UP000198703">
    <property type="component" value="Unassembled WGS sequence"/>
</dbReference>
<comment type="subunit">
    <text evidence="7">Homodimer. Forms a stable heterotetrameric complex of 2 MoeB and 2 MoaD during adenylation of MoaD.</text>
</comment>
<dbReference type="GO" id="GO:0061605">
    <property type="term" value="F:molybdopterin-synthase adenylyltransferase activity"/>
    <property type="evidence" value="ECO:0007669"/>
    <property type="project" value="UniProtKB-EC"/>
</dbReference>
<gene>
    <name evidence="14" type="ORF">SAMN05444370_102233</name>
</gene>
<name>A0A1H3X1F9_9RHOB</name>
<evidence type="ECO:0000256" key="4">
    <source>
        <dbReference type="ARBA" id="ARBA00022840"/>
    </source>
</evidence>
<evidence type="ECO:0000256" key="9">
    <source>
        <dbReference type="ARBA" id="ARBA00073635"/>
    </source>
</evidence>
<dbReference type="EMBL" id="FNQM01000002">
    <property type="protein sequence ID" value="SDZ93239.1"/>
    <property type="molecule type" value="Genomic_DNA"/>
</dbReference>
<keyword evidence="15" id="KW-1185">Reference proteome</keyword>
<dbReference type="CDD" id="cd00757">
    <property type="entry name" value="ThiF_MoeB_HesA_family"/>
    <property type="match status" value="1"/>
</dbReference>
<evidence type="ECO:0000256" key="10">
    <source>
        <dbReference type="ARBA" id="ARBA00075110"/>
    </source>
</evidence>
<keyword evidence="14" id="KW-0548">Nucleotidyltransferase</keyword>
<comment type="function">
    <text evidence="6">Catalyzes the adenylation by ATP of the carboxyl group of the C-terminal glycine of sulfur carrier protein MoaD.</text>
</comment>
<dbReference type="PANTHER" id="PTHR10953:SF102">
    <property type="entry name" value="ADENYLYLTRANSFERASE AND SULFURTRANSFERASE MOCS3"/>
    <property type="match status" value="1"/>
</dbReference>
<evidence type="ECO:0000256" key="11">
    <source>
        <dbReference type="ARBA" id="ARBA00075328"/>
    </source>
</evidence>
<evidence type="ECO:0000256" key="8">
    <source>
        <dbReference type="ARBA" id="ARBA00066884"/>
    </source>
</evidence>
<dbReference type="NCBIfam" id="NF004281">
    <property type="entry name" value="PRK05690.1"/>
    <property type="match status" value="1"/>
</dbReference>
<keyword evidence="2 14" id="KW-0808">Transferase</keyword>
<reference evidence="14 15" key="1">
    <citation type="submission" date="2016-10" db="EMBL/GenBank/DDBJ databases">
        <authorList>
            <person name="de Groot N.N."/>
        </authorList>
    </citation>
    <scope>NUCLEOTIDE SEQUENCE [LARGE SCALE GENOMIC DNA]</scope>
    <source>
        <strain evidence="14 15">DSM 15345</strain>
    </source>
</reference>
<dbReference type="Pfam" id="PF00899">
    <property type="entry name" value="ThiF"/>
    <property type="match status" value="1"/>
</dbReference>
<organism evidence="14 15">
    <name type="scientific">Rubrimonas cliftonensis</name>
    <dbReference type="NCBI Taxonomy" id="89524"/>
    <lineage>
        <taxon>Bacteria</taxon>
        <taxon>Pseudomonadati</taxon>
        <taxon>Pseudomonadota</taxon>
        <taxon>Alphaproteobacteria</taxon>
        <taxon>Rhodobacterales</taxon>
        <taxon>Paracoccaceae</taxon>
        <taxon>Rubrimonas</taxon>
    </lineage>
</organism>
<dbReference type="GO" id="GO:0008641">
    <property type="term" value="F:ubiquitin-like modifier activating enzyme activity"/>
    <property type="evidence" value="ECO:0007669"/>
    <property type="project" value="InterPro"/>
</dbReference>
<dbReference type="GO" id="GO:0008146">
    <property type="term" value="F:sulfotransferase activity"/>
    <property type="evidence" value="ECO:0007669"/>
    <property type="project" value="TreeGrafter"/>
</dbReference>
<feature type="domain" description="THIF-type NAD/FAD binding fold" evidence="13">
    <location>
        <begin position="9"/>
        <end position="244"/>
    </location>
</feature>
<dbReference type="GO" id="GO:0005829">
    <property type="term" value="C:cytosol"/>
    <property type="evidence" value="ECO:0007669"/>
    <property type="project" value="TreeGrafter"/>
</dbReference>
<evidence type="ECO:0000313" key="15">
    <source>
        <dbReference type="Proteomes" id="UP000198703"/>
    </source>
</evidence>
<sequence>MEDAALDRYARHIVLREIGGPGQRRLGAAQALVLGAGGLGAPALMYLAAAGVGRLRVVDHDTVSLSNLQRQVIHATERVGRLKVESAAEALAAINPLSVVEPVAERLTAENAATLLDGCALALDGCDDAATRRILNAACVAAGIPLVSAAVGQWEGQIAVYHPAAGGPCYACVFPVDAAAGLAPSCAEAGVLGALTGVMGALQAVEAVKLITGAGEPLIGRLMLYDALSAETRTLVVKRRADCPACGTPSATDRPAR</sequence>
<dbReference type="Gene3D" id="3.40.50.720">
    <property type="entry name" value="NAD(P)-binding Rossmann-like Domain"/>
    <property type="match status" value="1"/>
</dbReference>
<keyword evidence="4" id="KW-0067">ATP-binding</keyword>
<dbReference type="RefSeq" id="WP_342741589.1">
    <property type="nucleotide sequence ID" value="NZ_FNQM01000002.1"/>
</dbReference>
<keyword evidence="3" id="KW-0547">Nucleotide-binding</keyword>
<accession>A0A1H3X1F9</accession>
<evidence type="ECO:0000256" key="12">
    <source>
        <dbReference type="ARBA" id="ARBA00078531"/>
    </source>
</evidence>
<evidence type="ECO:0000259" key="13">
    <source>
        <dbReference type="Pfam" id="PF00899"/>
    </source>
</evidence>